<name>A0ABT3KMB8_9GAMM</name>
<dbReference type="EMBL" id="JAPEUL010000012">
    <property type="protein sequence ID" value="MCW4631676.1"/>
    <property type="molecule type" value="Genomic_DNA"/>
</dbReference>
<evidence type="ECO:0000313" key="1">
    <source>
        <dbReference type="EMBL" id="MCW4631676.1"/>
    </source>
</evidence>
<organism evidence="1 2">
    <name type="scientific">Marinomonas rhodophyticola</name>
    <dbReference type="NCBI Taxonomy" id="2992803"/>
    <lineage>
        <taxon>Bacteria</taxon>
        <taxon>Pseudomonadati</taxon>
        <taxon>Pseudomonadota</taxon>
        <taxon>Gammaproteobacteria</taxon>
        <taxon>Oceanospirillales</taxon>
        <taxon>Oceanospirillaceae</taxon>
        <taxon>Marinomonas</taxon>
    </lineage>
</organism>
<accession>A0ABT3KMB8</accession>
<proteinExistence type="predicted"/>
<comment type="caution">
    <text evidence="1">The sequence shown here is derived from an EMBL/GenBank/DDBJ whole genome shotgun (WGS) entry which is preliminary data.</text>
</comment>
<sequence length="61" mass="7214">MGDPDNDYWLIYAFDDFEEKYLLLTILGPDAHNNAQWRAYLTSLYTQFVQPWINGKLDDVV</sequence>
<reference evidence="1" key="1">
    <citation type="submission" date="2022-11" db="EMBL/GenBank/DDBJ databases">
        <title>Marinomonas sp. nov., isolated from marine algae.</title>
        <authorList>
            <person name="Choi D.G."/>
            <person name="Kim J.M."/>
            <person name="Lee J.K."/>
            <person name="Baek J.H."/>
            <person name="Jeon C.O."/>
        </authorList>
    </citation>
    <scope>NUCLEOTIDE SEQUENCE</scope>
    <source>
        <strain evidence="1">KJ51-3</strain>
    </source>
</reference>
<protein>
    <submittedName>
        <fullName evidence="1">Type II toxin-antitoxin system YafO family toxin</fullName>
    </submittedName>
</protein>
<keyword evidence="2" id="KW-1185">Reference proteome</keyword>
<gene>
    <name evidence="1" type="ORF">ONZ52_23440</name>
</gene>
<dbReference type="RefSeq" id="WP_265220983.1">
    <property type="nucleotide sequence ID" value="NZ_JAPEUL010000012.1"/>
</dbReference>
<dbReference type="Proteomes" id="UP001431181">
    <property type="component" value="Unassembled WGS sequence"/>
</dbReference>
<evidence type="ECO:0000313" key="2">
    <source>
        <dbReference type="Proteomes" id="UP001431181"/>
    </source>
</evidence>